<reference evidence="1 2" key="1">
    <citation type="submission" date="2018-01" db="EMBL/GenBank/DDBJ databases">
        <authorList>
            <person name="Gaut B.S."/>
            <person name="Morton B.R."/>
            <person name="Clegg M.T."/>
            <person name="Duvall M.R."/>
        </authorList>
    </citation>
    <scope>NUCLEOTIDE SEQUENCE [LARGE SCALE GENOMIC DNA]</scope>
    <source>
        <strain evidence="1">Cupriavidus taiwanensis LMG 19425</strain>
        <plasmid evidence="2">Plasmid iii</plasmid>
    </source>
</reference>
<proteinExistence type="predicted"/>
<organism evidence="1 2">
    <name type="scientific">Cupriavidus taiwanensis</name>
    <dbReference type="NCBI Taxonomy" id="164546"/>
    <lineage>
        <taxon>Bacteria</taxon>
        <taxon>Pseudomonadati</taxon>
        <taxon>Pseudomonadota</taxon>
        <taxon>Betaproteobacteria</taxon>
        <taxon>Burkholderiales</taxon>
        <taxon>Burkholderiaceae</taxon>
        <taxon>Cupriavidus</taxon>
    </lineage>
</organism>
<gene>
    <name evidence="1" type="ORF">CT19425_P30106</name>
</gene>
<name>A0A375IRR4_9BURK</name>
<accession>A0A375IRR4</accession>
<dbReference type="AlphaFoldDB" id="A0A375IRR4"/>
<dbReference type="EMBL" id="LT991978">
    <property type="protein sequence ID" value="SPK77257.1"/>
    <property type="molecule type" value="Genomic_DNA"/>
</dbReference>
<geneLocation type="plasmid" evidence="1">
    <name>III</name>
</geneLocation>
<keyword evidence="1" id="KW-0614">Plasmid</keyword>
<dbReference type="Proteomes" id="UP000255505">
    <property type="component" value="Plasmid III"/>
</dbReference>
<sequence>MLCSLNLILIKVSGGWFSKL</sequence>
<evidence type="ECO:0000313" key="1">
    <source>
        <dbReference type="EMBL" id="SPK77257.1"/>
    </source>
</evidence>
<evidence type="ECO:0000313" key="2">
    <source>
        <dbReference type="Proteomes" id="UP000255505"/>
    </source>
</evidence>
<protein>
    <submittedName>
        <fullName evidence="1">Uncharacterized protein</fullName>
    </submittedName>
</protein>